<dbReference type="OrthoDB" id="3045089at2759"/>
<sequence length="202" mass="22168">MAHTHTPRREPELESMSTRADFGGHGQARAPRRIRIAPNLQVRAVARVPSRPQASAEVAPRFQRHNQPSGTEPALARRLALPPPGASVPPRPQASVSPRPQPPRPQARVPPRPRLNDVPSPPPQQRTFGRPGSLWRQNISINDERVPPPAQVTAPPQLLALMDELALDDHERAVPRTPEIEQTGLCIICQDEEAIMAVVDCG</sequence>
<keyword evidence="3" id="KW-1185">Reference proteome</keyword>
<feature type="compositionally biased region" description="Pro residues" evidence="1">
    <location>
        <begin position="99"/>
        <end position="124"/>
    </location>
</feature>
<accession>A0A8H6TVY6</accession>
<organism evidence="2 3">
    <name type="scientific">Mycena venus</name>
    <dbReference type="NCBI Taxonomy" id="2733690"/>
    <lineage>
        <taxon>Eukaryota</taxon>
        <taxon>Fungi</taxon>
        <taxon>Dikarya</taxon>
        <taxon>Basidiomycota</taxon>
        <taxon>Agaricomycotina</taxon>
        <taxon>Agaricomycetes</taxon>
        <taxon>Agaricomycetidae</taxon>
        <taxon>Agaricales</taxon>
        <taxon>Marasmiineae</taxon>
        <taxon>Mycenaceae</taxon>
        <taxon>Mycena</taxon>
    </lineage>
</organism>
<dbReference type="AlphaFoldDB" id="A0A8H6TVY6"/>
<feature type="compositionally biased region" description="Pro residues" evidence="1">
    <location>
        <begin position="81"/>
        <end position="92"/>
    </location>
</feature>
<comment type="caution">
    <text evidence="2">The sequence shown here is derived from an EMBL/GenBank/DDBJ whole genome shotgun (WGS) entry which is preliminary data.</text>
</comment>
<reference evidence="2" key="1">
    <citation type="submission" date="2020-05" db="EMBL/GenBank/DDBJ databases">
        <title>Mycena genomes resolve the evolution of fungal bioluminescence.</title>
        <authorList>
            <person name="Tsai I.J."/>
        </authorList>
    </citation>
    <scope>NUCLEOTIDE SEQUENCE</scope>
    <source>
        <strain evidence="2">CCC161011</strain>
    </source>
</reference>
<evidence type="ECO:0000313" key="2">
    <source>
        <dbReference type="EMBL" id="KAF7326390.1"/>
    </source>
</evidence>
<evidence type="ECO:0000256" key="1">
    <source>
        <dbReference type="SAM" id="MobiDB-lite"/>
    </source>
</evidence>
<name>A0A8H6TVY6_9AGAR</name>
<proteinExistence type="predicted"/>
<protein>
    <submittedName>
        <fullName evidence="2">Uncharacterized protein</fullName>
    </submittedName>
</protein>
<feature type="region of interest" description="Disordered" evidence="1">
    <location>
        <begin position="1"/>
        <end position="133"/>
    </location>
</feature>
<dbReference type="EMBL" id="JACAZI010000048">
    <property type="protein sequence ID" value="KAF7326390.1"/>
    <property type="molecule type" value="Genomic_DNA"/>
</dbReference>
<evidence type="ECO:0000313" key="3">
    <source>
        <dbReference type="Proteomes" id="UP000620124"/>
    </source>
</evidence>
<dbReference type="Proteomes" id="UP000620124">
    <property type="component" value="Unassembled WGS sequence"/>
</dbReference>
<gene>
    <name evidence="2" type="ORF">MVEN_02616600</name>
</gene>